<dbReference type="SUPFAM" id="SSF52540">
    <property type="entry name" value="P-loop containing nucleoside triphosphate hydrolases"/>
    <property type="match status" value="1"/>
</dbReference>
<proteinExistence type="inferred from homology"/>
<dbReference type="EC" id="3.6.5.2" evidence="2"/>
<dbReference type="GeneID" id="106459021"/>
<protein>
    <recommendedName>
        <fullName evidence="2">small monomeric GTPase</fullName>
        <ecNumber evidence="2">3.6.5.2</ecNumber>
    </recommendedName>
</protein>
<evidence type="ECO:0000313" key="6">
    <source>
        <dbReference type="Proteomes" id="UP000694941"/>
    </source>
</evidence>
<keyword evidence="3" id="KW-0378">Hydrolase</keyword>
<dbReference type="PRINTS" id="PR00449">
    <property type="entry name" value="RASTRNSFRMNG"/>
</dbReference>
<dbReference type="InterPro" id="IPR051065">
    <property type="entry name" value="Ras-related_GTPase"/>
</dbReference>
<dbReference type="Pfam" id="PF00071">
    <property type="entry name" value="Ras"/>
    <property type="match status" value="1"/>
</dbReference>
<dbReference type="InterPro" id="IPR005225">
    <property type="entry name" value="Small_GTP-bd"/>
</dbReference>
<dbReference type="Proteomes" id="UP000694941">
    <property type="component" value="Unplaced"/>
</dbReference>
<dbReference type="RefSeq" id="XP_013774045.2">
    <property type="nucleotide sequence ID" value="XM_013918591.2"/>
</dbReference>
<dbReference type="PROSITE" id="PS51421">
    <property type="entry name" value="RAS"/>
    <property type="match status" value="1"/>
</dbReference>
<dbReference type="SMART" id="SM00175">
    <property type="entry name" value="RAB"/>
    <property type="match status" value="1"/>
</dbReference>
<dbReference type="Gene3D" id="3.40.50.300">
    <property type="entry name" value="P-loop containing nucleotide triphosphate hydrolases"/>
    <property type="match status" value="1"/>
</dbReference>
<evidence type="ECO:0000256" key="3">
    <source>
        <dbReference type="ARBA" id="ARBA00022801"/>
    </source>
</evidence>
<evidence type="ECO:0000256" key="4">
    <source>
        <dbReference type="ARBA" id="ARBA00048098"/>
    </source>
</evidence>
<comment type="similarity">
    <text evidence="1">Belongs to the small GTPase superfamily. Ras family.</text>
</comment>
<sequence length="245" mass="28002">MDTTSEENKPVAMSTLPNTCDEDPTSNSGDTLPVPVSPTQVHEDVHTVNVVVFGKDGTGKSALIVRFLTKRFIHEYDPTSEDVYAYNSQIDGRKICLKIMDTAGKVERTVHKREEQIRWGDGFILVLSLASRDSLKEVIRIKEVIEHLNETEKPVVLVATKRDLVQAREVTSVEIQDLAKRWHCRMFETAATEDYLTVAEPFISLFRDIRKIKEQKGIFPTSFKLEKEIVISDVHRRYKSRLLTN</sequence>
<reference evidence="7" key="1">
    <citation type="submission" date="2025-08" db="UniProtKB">
        <authorList>
            <consortium name="RefSeq"/>
        </authorList>
    </citation>
    <scope>IDENTIFICATION</scope>
    <source>
        <tissue evidence="7">Muscle</tissue>
    </source>
</reference>
<evidence type="ECO:0000256" key="1">
    <source>
        <dbReference type="ARBA" id="ARBA00008344"/>
    </source>
</evidence>
<comment type="catalytic activity">
    <reaction evidence="4">
        <text>GTP + H2O = GDP + phosphate + H(+)</text>
        <dbReference type="Rhea" id="RHEA:19669"/>
        <dbReference type="ChEBI" id="CHEBI:15377"/>
        <dbReference type="ChEBI" id="CHEBI:15378"/>
        <dbReference type="ChEBI" id="CHEBI:37565"/>
        <dbReference type="ChEBI" id="CHEBI:43474"/>
        <dbReference type="ChEBI" id="CHEBI:58189"/>
        <dbReference type="EC" id="3.6.5.2"/>
    </reaction>
</comment>
<dbReference type="InterPro" id="IPR001806">
    <property type="entry name" value="Small_GTPase"/>
</dbReference>
<evidence type="ECO:0000256" key="2">
    <source>
        <dbReference type="ARBA" id="ARBA00011984"/>
    </source>
</evidence>
<dbReference type="PANTHER" id="PTHR45704">
    <property type="entry name" value="RAS-LIKE FAMILY MEMBER 11"/>
    <property type="match status" value="1"/>
</dbReference>
<dbReference type="InterPro" id="IPR027417">
    <property type="entry name" value="P-loop_NTPase"/>
</dbReference>
<evidence type="ECO:0000313" key="7">
    <source>
        <dbReference type="RefSeq" id="XP_013774045.2"/>
    </source>
</evidence>
<evidence type="ECO:0000256" key="5">
    <source>
        <dbReference type="SAM" id="MobiDB-lite"/>
    </source>
</evidence>
<dbReference type="SMART" id="SM00173">
    <property type="entry name" value="RAS"/>
    <property type="match status" value="1"/>
</dbReference>
<dbReference type="SMART" id="SM00174">
    <property type="entry name" value="RHO"/>
    <property type="match status" value="1"/>
</dbReference>
<accession>A0ABM1B3H0</accession>
<organism evidence="6 7">
    <name type="scientific">Limulus polyphemus</name>
    <name type="common">Atlantic horseshoe crab</name>
    <dbReference type="NCBI Taxonomy" id="6850"/>
    <lineage>
        <taxon>Eukaryota</taxon>
        <taxon>Metazoa</taxon>
        <taxon>Ecdysozoa</taxon>
        <taxon>Arthropoda</taxon>
        <taxon>Chelicerata</taxon>
        <taxon>Merostomata</taxon>
        <taxon>Xiphosura</taxon>
        <taxon>Limulidae</taxon>
        <taxon>Limulus</taxon>
    </lineage>
</organism>
<keyword evidence="6" id="KW-1185">Reference proteome</keyword>
<name>A0ABM1B3H0_LIMPO</name>
<feature type="region of interest" description="Disordered" evidence="5">
    <location>
        <begin position="1"/>
        <end position="31"/>
    </location>
</feature>
<dbReference type="PROSITE" id="PS51419">
    <property type="entry name" value="RAB"/>
    <property type="match status" value="1"/>
</dbReference>
<dbReference type="NCBIfam" id="TIGR00231">
    <property type="entry name" value="small_GTP"/>
    <property type="match status" value="1"/>
</dbReference>
<gene>
    <name evidence="7" type="primary">LOC106459021</name>
</gene>